<sequence>MFYLKRCCFLFIVLALFSCKNKSSNLLGDKIKVAINLDSTALVFSNIDEYILKDLSADSLADSVWAQTIAVYPKATNDDLQDLQKSIKGKYSIIDSNIVFTPDSSFKKGKTYLVELYLQKPSGDIAENIKSNSSLFNNNTIQKTIQF</sequence>
<dbReference type="Proteomes" id="UP000660024">
    <property type="component" value="Unassembled WGS sequence"/>
</dbReference>
<dbReference type="PROSITE" id="PS51257">
    <property type="entry name" value="PROKAR_LIPOPROTEIN"/>
    <property type="match status" value="1"/>
</dbReference>
<name>A0ABS1BH51_9SPHI</name>
<dbReference type="RefSeq" id="WP_200584987.1">
    <property type="nucleotide sequence ID" value="NZ_JAEHFY010000005.1"/>
</dbReference>
<proteinExistence type="predicted"/>
<dbReference type="EMBL" id="JAEHFY010000005">
    <property type="protein sequence ID" value="MBK0382204.1"/>
    <property type="molecule type" value="Genomic_DNA"/>
</dbReference>
<organism evidence="1 2">
    <name type="scientific">Pedobacter segetis</name>
    <dbReference type="NCBI Taxonomy" id="2793069"/>
    <lineage>
        <taxon>Bacteria</taxon>
        <taxon>Pseudomonadati</taxon>
        <taxon>Bacteroidota</taxon>
        <taxon>Sphingobacteriia</taxon>
        <taxon>Sphingobacteriales</taxon>
        <taxon>Sphingobacteriaceae</taxon>
        <taxon>Pedobacter</taxon>
    </lineage>
</organism>
<comment type="caution">
    <text evidence="1">The sequence shown here is derived from an EMBL/GenBank/DDBJ whole genome shotgun (WGS) entry which is preliminary data.</text>
</comment>
<keyword evidence="2" id="KW-1185">Reference proteome</keyword>
<gene>
    <name evidence="1" type="ORF">I5M32_04455</name>
</gene>
<protein>
    <submittedName>
        <fullName evidence="1">Uncharacterized protein</fullName>
    </submittedName>
</protein>
<accession>A0ABS1BH51</accession>
<reference evidence="1 2" key="1">
    <citation type="submission" date="2020-12" db="EMBL/GenBank/DDBJ databases">
        <title>Bacterial novel species Pedobacter sp. SD-b isolated from soil.</title>
        <authorList>
            <person name="Jung H.-Y."/>
        </authorList>
    </citation>
    <scope>NUCLEOTIDE SEQUENCE [LARGE SCALE GENOMIC DNA]</scope>
    <source>
        <strain evidence="1 2">SD-b</strain>
    </source>
</reference>
<evidence type="ECO:0000313" key="2">
    <source>
        <dbReference type="Proteomes" id="UP000660024"/>
    </source>
</evidence>
<evidence type="ECO:0000313" key="1">
    <source>
        <dbReference type="EMBL" id="MBK0382204.1"/>
    </source>
</evidence>